<reference evidence="2 3" key="1">
    <citation type="submission" date="2016-05" db="EMBL/GenBank/DDBJ databases">
        <title>A degradative enzymes factory behind the ericoid mycorrhizal symbiosis.</title>
        <authorList>
            <consortium name="DOE Joint Genome Institute"/>
            <person name="Martino E."/>
            <person name="Morin E."/>
            <person name="Grelet G."/>
            <person name="Kuo A."/>
            <person name="Kohler A."/>
            <person name="Daghino S."/>
            <person name="Barry K."/>
            <person name="Choi C."/>
            <person name="Cichocki N."/>
            <person name="Clum A."/>
            <person name="Copeland A."/>
            <person name="Hainaut M."/>
            <person name="Haridas S."/>
            <person name="Labutti K."/>
            <person name="Lindquist E."/>
            <person name="Lipzen A."/>
            <person name="Khouja H.-R."/>
            <person name="Murat C."/>
            <person name="Ohm R."/>
            <person name="Olson A."/>
            <person name="Spatafora J."/>
            <person name="Veneault-Fourrey C."/>
            <person name="Henrissat B."/>
            <person name="Grigoriev I."/>
            <person name="Martin F."/>
            <person name="Perotto S."/>
        </authorList>
    </citation>
    <scope>NUCLEOTIDE SEQUENCE [LARGE SCALE GENOMIC DNA]</scope>
    <source>
        <strain evidence="2 3">UAMH 7357</strain>
    </source>
</reference>
<name>A0A2J6Q4S8_9HELO</name>
<feature type="transmembrane region" description="Helical" evidence="1">
    <location>
        <begin position="220"/>
        <end position="240"/>
    </location>
</feature>
<accession>A0A2J6Q4S8</accession>
<keyword evidence="1" id="KW-0812">Transmembrane</keyword>
<gene>
    <name evidence="2" type="ORF">NA56DRAFT_703470</name>
</gene>
<evidence type="ECO:0000313" key="2">
    <source>
        <dbReference type="EMBL" id="PMD21297.1"/>
    </source>
</evidence>
<organism evidence="2 3">
    <name type="scientific">Hyaloscypha hepaticicola</name>
    <dbReference type="NCBI Taxonomy" id="2082293"/>
    <lineage>
        <taxon>Eukaryota</taxon>
        <taxon>Fungi</taxon>
        <taxon>Dikarya</taxon>
        <taxon>Ascomycota</taxon>
        <taxon>Pezizomycotina</taxon>
        <taxon>Leotiomycetes</taxon>
        <taxon>Helotiales</taxon>
        <taxon>Hyaloscyphaceae</taxon>
        <taxon>Hyaloscypha</taxon>
    </lineage>
</organism>
<feature type="transmembrane region" description="Helical" evidence="1">
    <location>
        <begin position="260"/>
        <end position="283"/>
    </location>
</feature>
<protein>
    <submittedName>
        <fullName evidence="2">Uncharacterized protein</fullName>
    </submittedName>
</protein>
<feature type="transmembrane region" description="Helical" evidence="1">
    <location>
        <begin position="304"/>
        <end position="327"/>
    </location>
</feature>
<proteinExistence type="predicted"/>
<feature type="transmembrane region" description="Helical" evidence="1">
    <location>
        <begin position="347"/>
        <end position="364"/>
    </location>
</feature>
<evidence type="ECO:0000313" key="3">
    <source>
        <dbReference type="Proteomes" id="UP000235672"/>
    </source>
</evidence>
<dbReference type="EMBL" id="KZ613481">
    <property type="protein sequence ID" value="PMD21297.1"/>
    <property type="molecule type" value="Genomic_DNA"/>
</dbReference>
<feature type="transmembrane region" description="Helical" evidence="1">
    <location>
        <begin position="59"/>
        <end position="79"/>
    </location>
</feature>
<sequence length="368" mass="41164">MSDLSQCVPHSKLIQSLMEYNLISIAVSLGANLLSRYVFRRKLKVKGFLRDFNPYKLALSSAVTITMAIMVPYGAASLVANACMKDEDWCTSGVGGILIWATRPRGTAGVFLVNAIFAFWADAADRKLIAEANPNRRATQTAGHIPMLGCGMLCRPQKGDLMQWERGSDKLLANPFLTTCVSAMITEAHIAMIGVYYWSQPSLQRDSVMRSYKYQDQAPCLFDIAGTVLLNLTAIISGEFESHQTNCTEHTNNEMVVASFGLWVTVVSFTALVLFYLWFSFCYCYCCSSRSKDNGSKSGVNRGWYYSACFWFSFAWFFLAGSFAFSWVMWSAFLNGTSDQDYCISNINALDALFISYPCVLALWRQLI</sequence>
<keyword evidence="1" id="KW-1133">Transmembrane helix</keyword>
<feature type="transmembrane region" description="Helical" evidence="1">
    <location>
        <begin position="176"/>
        <end position="199"/>
    </location>
</feature>
<dbReference type="OrthoDB" id="5186333at2759"/>
<keyword evidence="1" id="KW-0472">Membrane</keyword>
<evidence type="ECO:0000256" key="1">
    <source>
        <dbReference type="SAM" id="Phobius"/>
    </source>
</evidence>
<dbReference type="AlphaFoldDB" id="A0A2J6Q4S8"/>
<dbReference type="Proteomes" id="UP000235672">
    <property type="component" value="Unassembled WGS sequence"/>
</dbReference>
<feature type="transmembrane region" description="Helical" evidence="1">
    <location>
        <begin position="20"/>
        <end position="39"/>
    </location>
</feature>
<keyword evidence="3" id="KW-1185">Reference proteome</keyword>